<dbReference type="InterPro" id="IPR003965">
    <property type="entry name" value="Fatty_acid_synthase"/>
</dbReference>
<evidence type="ECO:0000313" key="4">
    <source>
        <dbReference type="EMBL" id="SDS32459.1"/>
    </source>
</evidence>
<dbReference type="PRINTS" id="PR01483">
    <property type="entry name" value="FASYNTHASE"/>
</dbReference>
<dbReference type="GO" id="GO:0006633">
    <property type="term" value="P:fatty acid biosynthetic process"/>
    <property type="evidence" value="ECO:0007669"/>
    <property type="project" value="InterPro"/>
</dbReference>
<evidence type="ECO:0000313" key="5">
    <source>
        <dbReference type="Proteomes" id="UP000198688"/>
    </source>
</evidence>
<dbReference type="PANTHER" id="PTHR43841:SF3">
    <property type="entry name" value="(3R)-HYDROXYACYL-ACP DEHYDRATASE SUBUNIT HADB"/>
    <property type="match status" value="1"/>
</dbReference>
<feature type="region of interest" description="Disordered" evidence="2">
    <location>
        <begin position="131"/>
        <end position="155"/>
    </location>
</feature>
<name>A0A1H1RC10_9ACTN</name>
<dbReference type="RefSeq" id="WP_092541258.1">
    <property type="nucleotide sequence ID" value="NZ_BOMJ01000052.1"/>
</dbReference>
<reference evidence="4 5" key="1">
    <citation type="submission" date="2016-10" db="EMBL/GenBank/DDBJ databases">
        <authorList>
            <person name="de Groot N.N."/>
        </authorList>
    </citation>
    <scope>NUCLEOTIDE SEQUENCE [LARGE SCALE GENOMIC DNA]</scope>
    <source>
        <strain evidence="4 5">DSM 43941</strain>
    </source>
</reference>
<dbReference type="GO" id="GO:0005835">
    <property type="term" value="C:fatty acid synthase complex"/>
    <property type="evidence" value="ECO:0007669"/>
    <property type="project" value="InterPro"/>
</dbReference>
<dbReference type="InterPro" id="IPR029069">
    <property type="entry name" value="HotDog_dom_sf"/>
</dbReference>
<dbReference type="Proteomes" id="UP000198688">
    <property type="component" value="Chromosome I"/>
</dbReference>
<dbReference type="STRING" id="113562.SAMN04489716_0533"/>
<dbReference type="CDD" id="cd03441">
    <property type="entry name" value="R_hydratase_like"/>
    <property type="match status" value="1"/>
</dbReference>
<keyword evidence="5" id="KW-1185">Reference proteome</keyword>
<dbReference type="PANTHER" id="PTHR43841">
    <property type="entry name" value="3-HYDROXYACYL-THIOESTER DEHYDRATASE HTDX-RELATED"/>
    <property type="match status" value="1"/>
</dbReference>
<comment type="similarity">
    <text evidence="1">Belongs to the enoyl-CoA hydratase/isomerase family.</text>
</comment>
<feature type="domain" description="MaoC-like" evidence="3">
    <location>
        <begin position="156"/>
        <end position="242"/>
    </location>
</feature>
<dbReference type="Pfam" id="PF01575">
    <property type="entry name" value="MaoC_dehydratas"/>
    <property type="match status" value="1"/>
</dbReference>
<dbReference type="AlphaFoldDB" id="A0A1H1RC10"/>
<dbReference type="Gene3D" id="3.10.129.10">
    <property type="entry name" value="Hotdog Thioesterase"/>
    <property type="match status" value="1"/>
</dbReference>
<evidence type="ECO:0000259" key="3">
    <source>
        <dbReference type="Pfam" id="PF01575"/>
    </source>
</evidence>
<organism evidence="4 5">
    <name type="scientific">Actinoplanes derwentensis</name>
    <dbReference type="NCBI Taxonomy" id="113562"/>
    <lineage>
        <taxon>Bacteria</taxon>
        <taxon>Bacillati</taxon>
        <taxon>Actinomycetota</taxon>
        <taxon>Actinomycetes</taxon>
        <taxon>Micromonosporales</taxon>
        <taxon>Micromonosporaceae</taxon>
        <taxon>Actinoplanes</taxon>
    </lineage>
</organism>
<gene>
    <name evidence="4" type="ORF">SAMN04489716_0533</name>
</gene>
<dbReference type="SUPFAM" id="SSF54637">
    <property type="entry name" value="Thioesterase/thiol ester dehydrase-isomerase"/>
    <property type="match status" value="2"/>
</dbReference>
<evidence type="ECO:0000256" key="2">
    <source>
        <dbReference type="SAM" id="MobiDB-lite"/>
    </source>
</evidence>
<dbReference type="EMBL" id="LT629758">
    <property type="protein sequence ID" value="SDS32459.1"/>
    <property type="molecule type" value="Genomic_DNA"/>
</dbReference>
<evidence type="ECO:0000256" key="1">
    <source>
        <dbReference type="ARBA" id="ARBA00005254"/>
    </source>
</evidence>
<protein>
    <submittedName>
        <fullName evidence="4">Acyl dehydratase</fullName>
    </submittedName>
</protein>
<proteinExistence type="inferred from homology"/>
<accession>A0A1H1RC10</accession>
<dbReference type="InterPro" id="IPR002539">
    <property type="entry name" value="MaoC-like_dom"/>
</dbReference>
<dbReference type="OrthoDB" id="5522043at2"/>
<sequence length="275" mass="28576">MSALLAEAGALAAYRRAVRATLEPATIAGPSPVHPFVLTSPEFARTTRRITGADPSQVHISQEFTVHRLLRDDEKVSSSLEVTGARREARGIRVAMRTEIRDADGGPVCAMVTTVLLTGVTEPEPFGEMPPLAAPAGRNVASTGSPAGTGRAEPVTRTVSLSRADVAGYAEVSGDRNPIHLDDEAARAAGFDSVIAHGMSVVALVTELAVDLFAGGDPARVRGLGCRFSSPVRPGEPVEVSFRPDESGSVVAFTCATPRGIALKGGWITLGDGDA</sequence>
<dbReference type="GO" id="GO:0004312">
    <property type="term" value="F:fatty acid synthase activity"/>
    <property type="evidence" value="ECO:0007669"/>
    <property type="project" value="InterPro"/>
</dbReference>